<protein>
    <submittedName>
        <fullName evidence="1">Uncharacterized protein</fullName>
    </submittedName>
</protein>
<dbReference type="STRING" id="1122973.GCA_000379925_00607"/>
<dbReference type="Proteomes" id="UP000297225">
    <property type="component" value="Unassembled WGS sequence"/>
</dbReference>
<reference evidence="1 2" key="1">
    <citation type="submission" date="2019-03" db="EMBL/GenBank/DDBJ databases">
        <title>Porphyromonas levii Isolated from the Uterus of Dairy Cows.</title>
        <authorList>
            <person name="Francis A.M."/>
        </authorList>
    </citation>
    <scope>NUCLEOTIDE SEQUENCE [LARGE SCALE GENOMIC DNA]</scope>
    <source>
        <strain evidence="1 2">AF5678</strain>
    </source>
</reference>
<accession>A0A4Y8WMB5</accession>
<dbReference type="RefSeq" id="WP_134849738.1">
    <property type="nucleotide sequence ID" value="NZ_CP197400.1"/>
</dbReference>
<proteinExistence type="predicted"/>
<gene>
    <name evidence="1" type="ORF">E4P47_09675</name>
</gene>
<dbReference type="OrthoDB" id="1096547at2"/>
<dbReference type="AlphaFoldDB" id="A0A4Y8WMB5"/>
<evidence type="ECO:0000313" key="1">
    <source>
        <dbReference type="EMBL" id="TFH93931.1"/>
    </source>
</evidence>
<sequence length="206" mass="23033">MDDKKMNEHESLKTIEQMLQATKSDDVRGIRASFRVWGSACLLLGLGAFFATTYFTSPWWNMLWFLLFLLLLIPAARGKGNSEHVTTYLEESVSKVLGAMGFCFAAISVAFFITLFAKGECHFQLMAPLSVIIVAHTSMQVWSLAKKKGYFIFSMVILIAGILLMSKVVLSLPHFSPVLHLSTGVLLGLLFLVPGSYYNRRKGRKL</sequence>
<name>A0A4Y8WMB5_9PORP</name>
<dbReference type="EMBL" id="SPNC01000252">
    <property type="protein sequence ID" value="TFH93931.1"/>
    <property type="molecule type" value="Genomic_DNA"/>
</dbReference>
<organism evidence="1 2">
    <name type="scientific">Porphyromonas levii</name>
    <dbReference type="NCBI Taxonomy" id="28114"/>
    <lineage>
        <taxon>Bacteria</taxon>
        <taxon>Pseudomonadati</taxon>
        <taxon>Bacteroidota</taxon>
        <taxon>Bacteroidia</taxon>
        <taxon>Bacteroidales</taxon>
        <taxon>Porphyromonadaceae</taxon>
        <taxon>Porphyromonas</taxon>
    </lineage>
</organism>
<comment type="caution">
    <text evidence="1">The sequence shown here is derived from an EMBL/GenBank/DDBJ whole genome shotgun (WGS) entry which is preliminary data.</text>
</comment>
<evidence type="ECO:0000313" key="2">
    <source>
        <dbReference type="Proteomes" id="UP000297225"/>
    </source>
</evidence>
<keyword evidence="2" id="KW-1185">Reference proteome</keyword>